<dbReference type="RefSeq" id="WP_379278630.1">
    <property type="nucleotide sequence ID" value="NZ_JBHUGT010000020.1"/>
</dbReference>
<dbReference type="PROSITE" id="PS50263">
    <property type="entry name" value="CN_HYDROLASE"/>
    <property type="match status" value="1"/>
</dbReference>
<proteinExistence type="predicted"/>
<dbReference type="InterPro" id="IPR036526">
    <property type="entry name" value="C-N_Hydrolase_sf"/>
</dbReference>
<accession>A0ABW5R444</accession>
<evidence type="ECO:0000256" key="1">
    <source>
        <dbReference type="ARBA" id="ARBA00022801"/>
    </source>
</evidence>
<dbReference type="SUPFAM" id="SSF56317">
    <property type="entry name" value="Carbon-nitrogen hydrolase"/>
    <property type="match status" value="1"/>
</dbReference>
<evidence type="ECO:0000313" key="3">
    <source>
        <dbReference type="EMBL" id="MFD2663160.1"/>
    </source>
</evidence>
<dbReference type="PANTHER" id="PTHR43674:SF13">
    <property type="entry name" value="CN HYDROLASE DOMAIN-CONTAINING PROTEIN"/>
    <property type="match status" value="1"/>
</dbReference>
<name>A0ABW5R444_9BACL</name>
<dbReference type="EMBL" id="JBHUMY010000038">
    <property type="protein sequence ID" value="MFD2663160.1"/>
    <property type="molecule type" value="Genomic_DNA"/>
</dbReference>
<dbReference type="InterPro" id="IPR003010">
    <property type="entry name" value="C-N_Hydrolase"/>
</dbReference>
<organism evidence="3 4">
    <name type="scientific">Paenibacillus thailandensis</name>
    <dbReference type="NCBI Taxonomy" id="393250"/>
    <lineage>
        <taxon>Bacteria</taxon>
        <taxon>Bacillati</taxon>
        <taxon>Bacillota</taxon>
        <taxon>Bacilli</taxon>
        <taxon>Bacillales</taxon>
        <taxon>Paenibacillaceae</taxon>
        <taxon>Paenibacillus</taxon>
    </lineage>
</organism>
<keyword evidence="1 3" id="KW-0378">Hydrolase</keyword>
<dbReference type="Gene3D" id="3.60.110.10">
    <property type="entry name" value="Carbon-nitrogen hydrolase"/>
    <property type="match status" value="1"/>
</dbReference>
<dbReference type="Pfam" id="PF00795">
    <property type="entry name" value="CN_hydrolase"/>
    <property type="match status" value="1"/>
</dbReference>
<dbReference type="GO" id="GO:0016787">
    <property type="term" value="F:hydrolase activity"/>
    <property type="evidence" value="ECO:0007669"/>
    <property type="project" value="UniProtKB-KW"/>
</dbReference>
<dbReference type="InterPro" id="IPR050345">
    <property type="entry name" value="Aliph_Amidase/BUP"/>
</dbReference>
<gene>
    <name evidence="3" type="ORF">ACFSW5_23145</name>
</gene>
<dbReference type="PANTHER" id="PTHR43674">
    <property type="entry name" value="NITRILASE C965.09-RELATED"/>
    <property type="match status" value="1"/>
</dbReference>
<comment type="caution">
    <text evidence="3">The sequence shown here is derived from an EMBL/GenBank/DDBJ whole genome shotgun (WGS) entry which is preliminary data.</text>
</comment>
<keyword evidence="4" id="KW-1185">Reference proteome</keyword>
<protein>
    <submittedName>
        <fullName evidence="3">Carbon-nitrogen hydrolase family protein</fullName>
    </submittedName>
</protein>
<feature type="domain" description="CN hydrolase" evidence="2">
    <location>
        <begin position="9"/>
        <end position="256"/>
    </location>
</feature>
<dbReference type="CDD" id="cd07197">
    <property type="entry name" value="nitrilase"/>
    <property type="match status" value="1"/>
</dbReference>
<dbReference type="Proteomes" id="UP001597493">
    <property type="component" value="Unassembled WGS sequence"/>
</dbReference>
<reference evidence="4" key="1">
    <citation type="journal article" date="2019" name="Int. J. Syst. Evol. Microbiol.">
        <title>The Global Catalogue of Microorganisms (GCM) 10K type strain sequencing project: providing services to taxonomists for standard genome sequencing and annotation.</title>
        <authorList>
            <consortium name="The Broad Institute Genomics Platform"/>
            <consortium name="The Broad Institute Genome Sequencing Center for Infectious Disease"/>
            <person name="Wu L."/>
            <person name="Ma J."/>
        </authorList>
    </citation>
    <scope>NUCLEOTIDE SEQUENCE [LARGE SCALE GENOMIC DNA]</scope>
    <source>
        <strain evidence="4">TISTR 1827</strain>
    </source>
</reference>
<evidence type="ECO:0000313" key="4">
    <source>
        <dbReference type="Proteomes" id="UP001597493"/>
    </source>
</evidence>
<evidence type="ECO:0000259" key="2">
    <source>
        <dbReference type="PROSITE" id="PS50263"/>
    </source>
</evidence>
<sequence length="277" mass="30263">MGLFKSNQVRIGMIQSHVPVEGNEDMRDTLSEWIDECAGNGANLICLPELCATPLSINNVEESAEPVPGPFTEFLADKAREHQVYIASGLLETDDNEVYNAAVLIDPAGNLIGKHRKVCLNIFEKSFISAGSGIRVIDTKLGRIALMLGNDLSSFALCQEAVNGEVDIVLNMVSIPEEYAFVFECTADARSIDMDAVVVVVSNVGYHKYARSHFKGISRVVCNPLLLSSGPVEGRDEVIMAKAEDKEGIYYCDVDMKKLAKGRKFSSCANKEYAETV</sequence>